<keyword evidence="3" id="KW-0597">Phosphoprotein</keyword>
<dbReference type="Gene3D" id="3.30.565.10">
    <property type="entry name" value="Histidine kinase-like ATPase, C-terminal domain"/>
    <property type="match status" value="1"/>
</dbReference>
<dbReference type="EMBL" id="BMZH01000006">
    <property type="protein sequence ID" value="GHA95485.1"/>
    <property type="molecule type" value="Genomic_DNA"/>
</dbReference>
<dbReference type="PANTHER" id="PTHR42878:SF15">
    <property type="entry name" value="BACTERIOPHYTOCHROME"/>
    <property type="match status" value="1"/>
</dbReference>
<name>A0A8J3G2M9_9PROT</name>
<dbReference type="PRINTS" id="PR00344">
    <property type="entry name" value="BCTRLSENSOR"/>
</dbReference>
<keyword evidence="4" id="KW-0808">Transferase</keyword>
<dbReference type="InterPro" id="IPR004358">
    <property type="entry name" value="Sig_transdc_His_kin-like_C"/>
</dbReference>
<evidence type="ECO:0000256" key="5">
    <source>
        <dbReference type="ARBA" id="ARBA00022777"/>
    </source>
</evidence>
<dbReference type="InterPro" id="IPR036097">
    <property type="entry name" value="HisK_dim/P_sf"/>
</dbReference>
<protein>
    <recommendedName>
        <fullName evidence="2">histidine kinase</fullName>
        <ecNumber evidence="2">2.7.13.3</ecNumber>
    </recommendedName>
</protein>
<dbReference type="GO" id="GO:0000156">
    <property type="term" value="F:phosphorelay response regulator activity"/>
    <property type="evidence" value="ECO:0007669"/>
    <property type="project" value="TreeGrafter"/>
</dbReference>
<dbReference type="InterPro" id="IPR003661">
    <property type="entry name" value="HisK_dim/P_dom"/>
</dbReference>
<dbReference type="Proteomes" id="UP000634004">
    <property type="component" value="Unassembled WGS sequence"/>
</dbReference>
<feature type="domain" description="PAS" evidence="8">
    <location>
        <begin position="147"/>
        <end position="198"/>
    </location>
</feature>
<dbReference type="InterPro" id="IPR013656">
    <property type="entry name" value="PAS_4"/>
</dbReference>
<keyword evidence="11" id="KW-1185">Reference proteome</keyword>
<evidence type="ECO:0000256" key="4">
    <source>
        <dbReference type="ARBA" id="ARBA00022679"/>
    </source>
</evidence>
<evidence type="ECO:0000313" key="10">
    <source>
        <dbReference type="EMBL" id="GHA95485.1"/>
    </source>
</evidence>
<dbReference type="GO" id="GO:0007234">
    <property type="term" value="P:osmosensory signaling via phosphorelay pathway"/>
    <property type="evidence" value="ECO:0007669"/>
    <property type="project" value="TreeGrafter"/>
</dbReference>
<dbReference type="Gene3D" id="3.30.450.20">
    <property type="entry name" value="PAS domain"/>
    <property type="match status" value="2"/>
</dbReference>
<dbReference type="CDD" id="cd00082">
    <property type="entry name" value="HisKA"/>
    <property type="match status" value="1"/>
</dbReference>
<evidence type="ECO:0000256" key="1">
    <source>
        <dbReference type="ARBA" id="ARBA00000085"/>
    </source>
</evidence>
<dbReference type="Gene3D" id="1.10.287.130">
    <property type="match status" value="1"/>
</dbReference>
<dbReference type="PROSITE" id="PS50113">
    <property type="entry name" value="PAC"/>
    <property type="match status" value="1"/>
</dbReference>
<dbReference type="SUPFAM" id="SSF47384">
    <property type="entry name" value="Homodimeric domain of signal transducing histidine kinase"/>
    <property type="match status" value="1"/>
</dbReference>
<evidence type="ECO:0000313" key="11">
    <source>
        <dbReference type="Proteomes" id="UP000634004"/>
    </source>
</evidence>
<dbReference type="InterPro" id="IPR035965">
    <property type="entry name" value="PAS-like_dom_sf"/>
</dbReference>
<evidence type="ECO:0000259" key="7">
    <source>
        <dbReference type="PROSITE" id="PS50109"/>
    </source>
</evidence>
<dbReference type="SUPFAM" id="SSF55785">
    <property type="entry name" value="PYP-like sensor domain (PAS domain)"/>
    <property type="match status" value="2"/>
</dbReference>
<dbReference type="SUPFAM" id="SSF55874">
    <property type="entry name" value="ATPase domain of HSP90 chaperone/DNA topoisomerase II/histidine kinase"/>
    <property type="match status" value="1"/>
</dbReference>
<comment type="caution">
    <text evidence="10">The sequence shown here is derived from an EMBL/GenBank/DDBJ whole genome shotgun (WGS) entry which is preliminary data.</text>
</comment>
<sequence length="502" mass="55440">MLPPRMKISPRKSGMIDTLNSILDTHPDLICRMDKELNFTYANEAAATFFLMSKDALIGTHLFLRSEEKQHEVIKSVLGNICPESPSVTSLQRIDRPAGPQYVLFTIIGLYSDENVLQGYQSVGRDVTSKTLLEHQVAAQTKALDAVHVELRSVLDTVPSLIWYKDDKNKILRLNQAAAASMGMTVEEVEGKNTYDLFGEAAKDYHDADLSVFNSGKAIRGLVEPFTPDSGEQLWVQSDKIPFTDGEDGPRILVVSTDITELKEQEATLKSINKNLDDFASLASHDLQAPLRKIGISAELMQLELGDALPAEATAYFDDIAAGVNHMRQLIKCFLKFMRASPEGVDLGPVNLNNVLRQVANNEQGHLDETGGSLILPDAEIYVRGDNALLAQVFTNLVSNAIKYRSERRLVEIEITAETEKQYWVISVRDNGLGIDPSFADQVFDLFGRAKPYSEIEGSGVGLALCRRIITLHGGTIELIETGNAGSCFQVKLFRARRPNDG</sequence>
<comment type="catalytic activity">
    <reaction evidence="1">
        <text>ATP + protein L-histidine = ADP + protein N-phospho-L-histidine.</text>
        <dbReference type="EC" id="2.7.13.3"/>
    </reaction>
</comment>
<dbReference type="InterPro" id="IPR000700">
    <property type="entry name" value="PAS-assoc_C"/>
</dbReference>
<reference evidence="10" key="2">
    <citation type="submission" date="2020-09" db="EMBL/GenBank/DDBJ databases">
        <authorList>
            <person name="Sun Q."/>
            <person name="Kim S."/>
        </authorList>
    </citation>
    <scope>NUCLEOTIDE SEQUENCE</scope>
    <source>
        <strain evidence="10">KCTC 32513</strain>
    </source>
</reference>
<evidence type="ECO:0000256" key="6">
    <source>
        <dbReference type="ARBA" id="ARBA00023136"/>
    </source>
</evidence>
<keyword evidence="5" id="KW-0418">Kinase</keyword>
<dbReference type="GO" id="GO:0000155">
    <property type="term" value="F:phosphorelay sensor kinase activity"/>
    <property type="evidence" value="ECO:0007669"/>
    <property type="project" value="InterPro"/>
</dbReference>
<dbReference type="NCBIfam" id="TIGR00229">
    <property type="entry name" value="sensory_box"/>
    <property type="match status" value="2"/>
</dbReference>
<dbReference type="Pfam" id="PF02518">
    <property type="entry name" value="HATPase_c"/>
    <property type="match status" value="1"/>
</dbReference>
<dbReference type="CDD" id="cd00130">
    <property type="entry name" value="PAS"/>
    <property type="match status" value="2"/>
</dbReference>
<evidence type="ECO:0000256" key="3">
    <source>
        <dbReference type="ARBA" id="ARBA00022553"/>
    </source>
</evidence>
<keyword evidence="6" id="KW-0472">Membrane</keyword>
<organism evidence="10 11">
    <name type="scientific">Algimonas arctica</name>
    <dbReference type="NCBI Taxonomy" id="1479486"/>
    <lineage>
        <taxon>Bacteria</taxon>
        <taxon>Pseudomonadati</taxon>
        <taxon>Pseudomonadota</taxon>
        <taxon>Alphaproteobacteria</taxon>
        <taxon>Maricaulales</taxon>
        <taxon>Robiginitomaculaceae</taxon>
        <taxon>Algimonas</taxon>
    </lineage>
</organism>
<dbReference type="InterPro" id="IPR003594">
    <property type="entry name" value="HATPase_dom"/>
</dbReference>
<feature type="domain" description="PAC" evidence="9">
    <location>
        <begin position="220"/>
        <end position="271"/>
    </location>
</feature>
<dbReference type="AlphaFoldDB" id="A0A8J3G2M9"/>
<accession>A0A8J3G2M9</accession>
<evidence type="ECO:0000259" key="9">
    <source>
        <dbReference type="PROSITE" id="PS50113"/>
    </source>
</evidence>
<dbReference type="PROSITE" id="PS50112">
    <property type="entry name" value="PAS"/>
    <property type="match status" value="1"/>
</dbReference>
<dbReference type="GO" id="GO:0016020">
    <property type="term" value="C:membrane"/>
    <property type="evidence" value="ECO:0007669"/>
    <property type="project" value="UniProtKB-SubCell"/>
</dbReference>
<dbReference type="PROSITE" id="PS50109">
    <property type="entry name" value="HIS_KIN"/>
    <property type="match status" value="1"/>
</dbReference>
<proteinExistence type="predicted"/>
<dbReference type="GO" id="GO:0030295">
    <property type="term" value="F:protein kinase activator activity"/>
    <property type="evidence" value="ECO:0007669"/>
    <property type="project" value="TreeGrafter"/>
</dbReference>
<evidence type="ECO:0000259" key="8">
    <source>
        <dbReference type="PROSITE" id="PS50112"/>
    </source>
</evidence>
<feature type="domain" description="Histidine kinase" evidence="7">
    <location>
        <begin position="282"/>
        <end position="497"/>
    </location>
</feature>
<dbReference type="SMART" id="SM00091">
    <property type="entry name" value="PAS"/>
    <property type="match status" value="2"/>
</dbReference>
<dbReference type="SMART" id="SM00387">
    <property type="entry name" value="HATPase_c"/>
    <property type="match status" value="1"/>
</dbReference>
<evidence type="ECO:0000256" key="2">
    <source>
        <dbReference type="ARBA" id="ARBA00012438"/>
    </source>
</evidence>
<dbReference type="InterPro" id="IPR005467">
    <property type="entry name" value="His_kinase_dom"/>
</dbReference>
<reference evidence="10" key="1">
    <citation type="journal article" date="2014" name="Int. J. Syst. Evol. Microbiol.">
        <title>Complete genome sequence of Corynebacterium casei LMG S-19264T (=DSM 44701T), isolated from a smear-ripened cheese.</title>
        <authorList>
            <consortium name="US DOE Joint Genome Institute (JGI-PGF)"/>
            <person name="Walter F."/>
            <person name="Albersmeier A."/>
            <person name="Kalinowski J."/>
            <person name="Ruckert C."/>
        </authorList>
    </citation>
    <scope>NUCLEOTIDE SEQUENCE</scope>
    <source>
        <strain evidence="10">KCTC 32513</strain>
    </source>
</reference>
<gene>
    <name evidence="10" type="ORF">GCM10009069_18120</name>
</gene>
<dbReference type="InterPro" id="IPR050351">
    <property type="entry name" value="BphY/WalK/GraS-like"/>
</dbReference>
<dbReference type="EC" id="2.7.13.3" evidence="2"/>
<dbReference type="InterPro" id="IPR000014">
    <property type="entry name" value="PAS"/>
</dbReference>
<dbReference type="PANTHER" id="PTHR42878">
    <property type="entry name" value="TWO-COMPONENT HISTIDINE KINASE"/>
    <property type="match status" value="1"/>
</dbReference>
<dbReference type="Pfam" id="PF08448">
    <property type="entry name" value="PAS_4"/>
    <property type="match status" value="2"/>
</dbReference>
<dbReference type="InterPro" id="IPR036890">
    <property type="entry name" value="HATPase_C_sf"/>
</dbReference>